<dbReference type="EMBL" id="QPID01000002">
    <property type="protein sequence ID" value="RCU51455.1"/>
    <property type="molecule type" value="Genomic_DNA"/>
</dbReference>
<dbReference type="AlphaFoldDB" id="A0A368NNM6"/>
<evidence type="ECO:0000313" key="1">
    <source>
        <dbReference type="EMBL" id="RCU51455.1"/>
    </source>
</evidence>
<protein>
    <submittedName>
        <fullName evidence="1">DUF3833 domain-containing protein</fullName>
    </submittedName>
</protein>
<dbReference type="OrthoDB" id="5296954at2"/>
<evidence type="ECO:0000313" key="2">
    <source>
        <dbReference type="Proteomes" id="UP000252558"/>
    </source>
</evidence>
<keyword evidence="2" id="KW-1185">Reference proteome</keyword>
<dbReference type="PROSITE" id="PS51257">
    <property type="entry name" value="PROKAR_LIPOPROTEIN"/>
    <property type="match status" value="1"/>
</dbReference>
<dbReference type="Pfam" id="PF12915">
    <property type="entry name" value="DUF3833"/>
    <property type="match status" value="1"/>
</dbReference>
<sequence length="197" mass="22521">MANRLPILLLAVLLLSACSTDVEEYRGSTPAFQLESYFDGDLIAYGMVQDYSNKLTRRFCVEINGVWQREDGVLRGIIDEDFFFDDGEQSKRIWHLVRHTDDQGSHHYTGNAADVVGEASGRAEGSVFHWQYELLVPIKDDDGSVTEYQIKVDDWMYLMDERRLFNRSELIKFGLTVGQVTLFFEKREGVNSCAMAA</sequence>
<dbReference type="Proteomes" id="UP000252558">
    <property type="component" value="Unassembled WGS sequence"/>
</dbReference>
<reference evidence="1 2" key="1">
    <citation type="submission" date="2018-07" db="EMBL/GenBank/DDBJ databases">
        <title>Corallincola holothuriorum sp. nov., a new facultative anaerobe isolated from sea cucumber Apostichopus japonicus.</title>
        <authorList>
            <person name="Xia H."/>
        </authorList>
    </citation>
    <scope>NUCLEOTIDE SEQUENCE [LARGE SCALE GENOMIC DNA]</scope>
    <source>
        <strain evidence="1 2">C4</strain>
    </source>
</reference>
<dbReference type="RefSeq" id="WP_114336884.1">
    <property type="nucleotide sequence ID" value="NZ_QPID01000002.1"/>
</dbReference>
<accession>A0A368NNM6</accession>
<proteinExistence type="predicted"/>
<dbReference type="InterPro" id="IPR024409">
    <property type="entry name" value="DUF3833"/>
</dbReference>
<comment type="caution">
    <text evidence="1">The sequence shown here is derived from an EMBL/GenBank/DDBJ whole genome shotgun (WGS) entry which is preliminary data.</text>
</comment>
<gene>
    <name evidence="1" type="ORF">DU002_02980</name>
</gene>
<name>A0A368NNM6_9GAMM</name>
<organism evidence="1 2">
    <name type="scientific">Corallincola holothuriorum</name>
    <dbReference type="NCBI Taxonomy" id="2282215"/>
    <lineage>
        <taxon>Bacteria</taxon>
        <taxon>Pseudomonadati</taxon>
        <taxon>Pseudomonadota</taxon>
        <taxon>Gammaproteobacteria</taxon>
        <taxon>Alteromonadales</taxon>
        <taxon>Psychromonadaceae</taxon>
        <taxon>Corallincola</taxon>
    </lineage>
</organism>